<dbReference type="Proteomes" id="UP000596660">
    <property type="component" value="Unplaced"/>
</dbReference>
<comment type="similarity">
    <text evidence="1 4">Belongs to the UDP-glycosyltransferase family.</text>
</comment>
<evidence type="ECO:0000259" key="6">
    <source>
        <dbReference type="PROSITE" id="PS50304"/>
    </source>
</evidence>
<dbReference type="InterPro" id="IPR002213">
    <property type="entry name" value="UDP_glucos_trans"/>
</dbReference>
<reference evidence="7" key="2">
    <citation type="submission" date="2021-03" db="UniProtKB">
        <authorList>
            <consortium name="EnsemblPlants"/>
        </authorList>
    </citation>
    <scope>IDENTIFICATION</scope>
</reference>
<keyword evidence="8" id="KW-1185">Reference proteome</keyword>
<dbReference type="Gene3D" id="3.40.50.2000">
    <property type="entry name" value="Glycogen Phosphorylase B"/>
    <property type="match status" value="3"/>
</dbReference>
<dbReference type="EC" id="2.4.1.-" evidence="5"/>
<keyword evidence="3 4" id="KW-0808">Transferase</keyword>
<name>A0A803MPT7_CHEQI</name>
<evidence type="ECO:0000256" key="5">
    <source>
        <dbReference type="RuleBase" id="RU362057"/>
    </source>
</evidence>
<dbReference type="OMA" id="NVDEQEC"/>
<dbReference type="PROSITE" id="PS50304">
    <property type="entry name" value="TUDOR"/>
    <property type="match status" value="1"/>
</dbReference>
<keyword evidence="2 4" id="KW-0328">Glycosyltransferase</keyword>
<dbReference type="EnsemblPlants" id="AUR62033288-RA">
    <property type="protein sequence ID" value="AUR62033288-RA:cds"/>
    <property type="gene ID" value="AUR62033288"/>
</dbReference>
<reference evidence="7" key="1">
    <citation type="journal article" date="2017" name="Nature">
        <title>The genome of Chenopodium quinoa.</title>
        <authorList>
            <person name="Jarvis D.E."/>
            <person name="Ho Y.S."/>
            <person name="Lightfoot D.J."/>
            <person name="Schmoeckel S.M."/>
            <person name="Li B."/>
            <person name="Borm T.J.A."/>
            <person name="Ohyanagi H."/>
            <person name="Mineta K."/>
            <person name="Michell C.T."/>
            <person name="Saber N."/>
            <person name="Kharbatia N.M."/>
            <person name="Rupper R.R."/>
            <person name="Sharp A.R."/>
            <person name="Dally N."/>
            <person name="Boughton B.A."/>
            <person name="Woo Y.H."/>
            <person name="Gao G."/>
            <person name="Schijlen E.G.W.M."/>
            <person name="Guo X."/>
            <person name="Momin A.A."/>
            <person name="Negrao S."/>
            <person name="Al-Babili S."/>
            <person name="Gehring C."/>
            <person name="Roessner U."/>
            <person name="Jung C."/>
            <person name="Murphy K."/>
            <person name="Arold S.T."/>
            <person name="Gojobori T."/>
            <person name="van der Linden C.G."/>
            <person name="van Loo E.N."/>
            <person name="Jellen E.N."/>
            <person name="Maughan P.J."/>
            <person name="Tester M."/>
        </authorList>
    </citation>
    <scope>NUCLEOTIDE SEQUENCE [LARGE SCALE GENOMIC DNA]</scope>
    <source>
        <strain evidence="7">cv. PI 614886</strain>
    </source>
</reference>
<dbReference type="InterPro" id="IPR002999">
    <property type="entry name" value="Tudor"/>
</dbReference>
<evidence type="ECO:0000256" key="1">
    <source>
        <dbReference type="ARBA" id="ARBA00009995"/>
    </source>
</evidence>
<evidence type="ECO:0000256" key="2">
    <source>
        <dbReference type="ARBA" id="ARBA00022676"/>
    </source>
</evidence>
<proteinExistence type="inferred from homology"/>
<organism evidence="7 8">
    <name type="scientific">Chenopodium quinoa</name>
    <name type="common">Quinoa</name>
    <dbReference type="NCBI Taxonomy" id="63459"/>
    <lineage>
        <taxon>Eukaryota</taxon>
        <taxon>Viridiplantae</taxon>
        <taxon>Streptophyta</taxon>
        <taxon>Embryophyta</taxon>
        <taxon>Tracheophyta</taxon>
        <taxon>Spermatophyta</taxon>
        <taxon>Magnoliopsida</taxon>
        <taxon>eudicotyledons</taxon>
        <taxon>Gunneridae</taxon>
        <taxon>Pentapetalae</taxon>
        <taxon>Caryophyllales</taxon>
        <taxon>Chenopodiaceae</taxon>
        <taxon>Chenopodioideae</taxon>
        <taxon>Atripliceae</taxon>
        <taxon>Chenopodium</taxon>
    </lineage>
</organism>
<dbReference type="CDD" id="cd03784">
    <property type="entry name" value="GT1_Gtf-like"/>
    <property type="match status" value="1"/>
</dbReference>
<accession>A0A803MPT7</accession>
<evidence type="ECO:0000256" key="4">
    <source>
        <dbReference type="RuleBase" id="RU003718"/>
    </source>
</evidence>
<feature type="domain" description="Tudor" evidence="6">
    <location>
        <begin position="179"/>
        <end position="247"/>
    </location>
</feature>
<evidence type="ECO:0000313" key="7">
    <source>
        <dbReference type="EnsemblPlants" id="AUR62033288-RA:cds"/>
    </source>
</evidence>
<protein>
    <recommendedName>
        <fullName evidence="5">Glycosyltransferase</fullName>
        <ecNumber evidence="5">2.4.1.-</ecNumber>
    </recommendedName>
</protein>
<dbReference type="GO" id="GO:0035251">
    <property type="term" value="F:UDP-glucosyltransferase activity"/>
    <property type="evidence" value="ECO:0007669"/>
    <property type="project" value="TreeGrafter"/>
</dbReference>
<dbReference type="SUPFAM" id="SSF53756">
    <property type="entry name" value="UDP-Glycosyltransferase/glycogen phosphorylase"/>
    <property type="match status" value="1"/>
</dbReference>
<sequence length="410" mass="46347">MSSMSNVEPQNLHVIFFPMIGHGHMIPMLDIAKLFSSHQVKTTIVTTPRNAPTFTKPLESYRNVGPKIDIEIIPFPSKETSLPEGVENFEYATSPQLVAKLWKATLLLQKPLKEVLEKYKPNCLIADKLFPFATEVAAEFNIPSAVESEAKSYGVIVNSFYELEQDYADHYRKVMGRRAWHIGPVSLCNKENEAKFYRGKDSSIDEHDCLRWLDSKKESSVMYVCFGTLSMFSTSQLREIAMGLEASGQEFIWVVKGSKDNETEEWLPKKGLIIRGWAPQVLILDHKSIGGFVTHCGWNSILEAVSCGIPMVTWPIFSEQFYNEKLVTEILRIGVGVGAKEWKRTVDANVKSEDIHEAIRRVMVGDEALEMRSKAKKLKQKARLAIDVGGSSYSDLSSLIHQLRSYHLTQ</sequence>
<dbReference type="AlphaFoldDB" id="A0A803MPT7"/>
<dbReference type="Gramene" id="AUR62033288-RA">
    <property type="protein sequence ID" value="AUR62033288-RA:cds"/>
    <property type="gene ID" value="AUR62033288"/>
</dbReference>
<evidence type="ECO:0000313" key="8">
    <source>
        <dbReference type="Proteomes" id="UP000596660"/>
    </source>
</evidence>
<evidence type="ECO:0000256" key="3">
    <source>
        <dbReference type="ARBA" id="ARBA00022679"/>
    </source>
</evidence>
<dbReference type="InterPro" id="IPR035595">
    <property type="entry name" value="UDP_glycos_trans_CS"/>
</dbReference>
<dbReference type="PANTHER" id="PTHR48047:SF45">
    <property type="entry name" value="SCOPOLETIN GLUCOSYLTRANSFERASE-LIKE"/>
    <property type="match status" value="1"/>
</dbReference>
<dbReference type="FunFam" id="3.40.50.2000:FF:000047">
    <property type="entry name" value="Glycosyltransferase"/>
    <property type="match status" value="1"/>
</dbReference>
<dbReference type="Pfam" id="PF00201">
    <property type="entry name" value="UDPGT"/>
    <property type="match status" value="1"/>
</dbReference>
<dbReference type="PANTHER" id="PTHR48047">
    <property type="entry name" value="GLYCOSYLTRANSFERASE"/>
    <property type="match status" value="1"/>
</dbReference>
<dbReference type="PROSITE" id="PS00375">
    <property type="entry name" value="UDPGT"/>
    <property type="match status" value="1"/>
</dbReference>